<protein>
    <submittedName>
        <fullName evidence="2">Uncharacterized protein</fullName>
    </submittedName>
</protein>
<name>A0A0J9SBU0_PLAVI</name>
<evidence type="ECO:0000313" key="2">
    <source>
        <dbReference type="EMBL" id="KMZ80161.1"/>
    </source>
</evidence>
<dbReference type="PANTHER" id="PTHR16216">
    <property type="entry name" value="DYNEIN ASSEMBLY FACTOR 5, AXONEMAL"/>
    <property type="match status" value="1"/>
</dbReference>
<feature type="compositionally biased region" description="Basic and acidic residues" evidence="1">
    <location>
        <begin position="581"/>
        <end position="603"/>
    </location>
</feature>
<dbReference type="EMBL" id="KQ234304">
    <property type="protein sequence ID" value="KMZ80161.1"/>
    <property type="molecule type" value="Genomic_DNA"/>
</dbReference>
<feature type="region of interest" description="Disordered" evidence="1">
    <location>
        <begin position="1282"/>
        <end position="1318"/>
    </location>
</feature>
<evidence type="ECO:0000256" key="1">
    <source>
        <dbReference type="SAM" id="MobiDB-lite"/>
    </source>
</evidence>
<dbReference type="PANTHER" id="PTHR16216:SF2">
    <property type="entry name" value="DYNEIN AXONEMAL ASSEMBLY FACTOR 5"/>
    <property type="match status" value="1"/>
</dbReference>
<proteinExistence type="predicted"/>
<feature type="region of interest" description="Disordered" evidence="1">
    <location>
        <begin position="48"/>
        <end position="90"/>
    </location>
</feature>
<organism evidence="2 3">
    <name type="scientific">Plasmodium vivax India VII</name>
    <dbReference type="NCBI Taxonomy" id="1077284"/>
    <lineage>
        <taxon>Eukaryota</taxon>
        <taxon>Sar</taxon>
        <taxon>Alveolata</taxon>
        <taxon>Apicomplexa</taxon>
        <taxon>Aconoidasida</taxon>
        <taxon>Haemosporida</taxon>
        <taxon>Plasmodiidae</taxon>
        <taxon>Plasmodium</taxon>
        <taxon>Plasmodium (Plasmodium)</taxon>
    </lineage>
</organism>
<reference evidence="2 3" key="1">
    <citation type="submission" date="2011-08" db="EMBL/GenBank/DDBJ databases">
        <title>The Genome Sequence of Plasmodium vivax India VII.</title>
        <authorList>
            <consortium name="The Broad Institute Genome Sequencing Platform"/>
            <consortium name="The Broad Institute Genome Sequencing Center for Infectious Disease"/>
            <person name="Neafsey D."/>
            <person name="Carlton J."/>
            <person name="Barnwell J."/>
            <person name="Collins W."/>
            <person name="Escalante A."/>
            <person name="Mullikin J."/>
            <person name="Saul A."/>
            <person name="Guigo R."/>
            <person name="Camara F."/>
            <person name="Young S.K."/>
            <person name="Zeng Q."/>
            <person name="Gargeya S."/>
            <person name="Fitzgerald M."/>
            <person name="Haas B."/>
            <person name="Abouelleil A."/>
            <person name="Alvarado L."/>
            <person name="Arachchi H.M."/>
            <person name="Berlin A."/>
            <person name="Brown A."/>
            <person name="Chapman S.B."/>
            <person name="Chen Z."/>
            <person name="Dunbar C."/>
            <person name="Freedman E."/>
            <person name="Gearin G."/>
            <person name="Gellesch M."/>
            <person name="Goldberg J."/>
            <person name="Griggs A."/>
            <person name="Gujja S."/>
            <person name="Heiman D."/>
            <person name="Howarth C."/>
            <person name="Larson L."/>
            <person name="Lui A."/>
            <person name="MacDonald P.J.P."/>
            <person name="Montmayeur A."/>
            <person name="Murphy C."/>
            <person name="Neiman D."/>
            <person name="Pearson M."/>
            <person name="Priest M."/>
            <person name="Roberts A."/>
            <person name="Saif S."/>
            <person name="Shea T."/>
            <person name="Shenoy N."/>
            <person name="Sisk P."/>
            <person name="Stolte C."/>
            <person name="Sykes S."/>
            <person name="Wortman J."/>
            <person name="Nusbaum C."/>
            <person name="Birren B."/>
        </authorList>
    </citation>
    <scope>NUCLEOTIDE SEQUENCE [LARGE SCALE GENOMIC DNA]</scope>
    <source>
        <strain evidence="2 3">India VII</strain>
    </source>
</reference>
<dbReference type="InterPro" id="IPR016024">
    <property type="entry name" value="ARM-type_fold"/>
</dbReference>
<dbReference type="InterPro" id="IPR052623">
    <property type="entry name" value="DAAF5"/>
</dbReference>
<feature type="compositionally biased region" description="Basic and acidic residues" evidence="1">
    <location>
        <begin position="67"/>
        <end position="76"/>
    </location>
</feature>
<feature type="region of interest" description="Disordered" evidence="1">
    <location>
        <begin position="563"/>
        <end position="603"/>
    </location>
</feature>
<gene>
    <name evidence="2" type="ORF">PVIIG_01941</name>
</gene>
<accession>A0A0J9SBU0</accession>
<dbReference type="Proteomes" id="UP000053562">
    <property type="component" value="Unassembled WGS sequence"/>
</dbReference>
<dbReference type="OrthoDB" id="413572at2759"/>
<sequence length="1546" mass="181478">MIQYSFSPVKAKTKAKQYDSVIAEALLYYKSGNRLSCKGHLARGGDPHGGVHNLLESQGGGRTSRQINDDHDDGKNKSNCPPTGERQKNNSRDCNLCFSEDFQKEELLTALKQYISEYVGDVQEAKCSEIANCGDKKRLLKRYIHEIKKNNFLVLEDLFFFFSVSSGFNDRNDRNDFNDYKEYALSKMFHCLLLVFEKREEKCVLLVLYILLVILNESSVNKFFTHLIDALIAILNAHECTLPIGEADDNVRLFDHKPMVLTGYLVNENARYFLFSYFYLLVRDVSRQQFMNHADKIIRVCLVGLFDHCCEINCLMMSFIEETIEQIEDQYVNYHYIISTCLLKCLCNKYSRVKIKCMNTLLKLILHNSNSKNYKIIEMLIGYKDPNVVPIKSFYDNAYVNINYLCNLYNDRSTRVKFQFYSFLFLLLYQFNESNDFVTFLLPYLFSACFDNYKIFRLVSFLYIQLICRRKPFDLEKNMNDEILYQFYPEWSYKTAFTLPLPLTDYYFPPFCRSSFLVKKNMYSLNVAAVDPPFSGGSKTVVESHGEEQNKLDGQKEHTFYRPHGAEERLNGWGNRPMDVPPREETNDANDNPHRSHKHDQLREDEYSVEYHEKLLQNFLHSNQRIMTILRENKINQINITHNEMNKECKQLSFTILNAYFKHLYIKKEDETNKLESLENAKIILLLFYFIEENVTEHLPHFFTHLLFAFEKKLDEERWLIYVNCLYLVGSYVNPANYYFFLENYFKNVKENSQKNVTLTCIYMLDQICRGTIETYTDIRRRGLTRDGIHSSFVLVLEKMIALFFCVINGAQHVERYLLVLQVIHTILSSECAYGRLDEKHITQLVILLYIIFNKVKDVRENLAKGKDQICLNKNFYLPVEVLDIHFYVTRIKRIKNFERLDMSQEQININIGSEILYKIFSLSEDTLNQKTAILQILPDEFLYNSHYMYFLIQYIIKRQTFFYDQSFSIFLCKIMIKLFNLSQNKKNITKVVFYNEELALYDVHQESRDKNAKQVKHVFLEYACTIFLLFIFKNVNIYETFSNVVQTCKVVLHLLTEMKNPYSFLFFVKRTSLISKLCDILECREAKSILFCKHVLNDLHINYEKYMNNDGDIKYLDHINIGKKIGLRKQVNAEVDILFYFVSTCIYLTYYKSLACLSVLLKERAEEIGHLKIHEAFRTLFDGTEKRVLQILKIKEQGSYTISNLYKKNVEDMLLGKSNFSELFHLRNKILKSPDYNYLILNTHIYFRYSFALLQGVHMFLLNPVILHYFYEVNQGDSHTSTGENLLSGHESGNFCTENPPHGSDKIEQKPLSNGENDPCLNQNNFVKEMESFFQKEETHTIEGIKYDHTNLANYFKSHDLVFFTLERGVYHIPFRILERNSLIILLYSSLLFFVDEFFQMSVLENRAESSFLSSTSVGLSNEFFLNPLQISEDHLIALFNLVILLYLENEDLVSGALIKMSCNGKAERMANFDKGIFCNIVNNVIFNYEKKNLVKESLCGCLSFLLSVLCANYGDVLANLKVTYSRTKHVKRLDVCNSIINTFL</sequence>
<dbReference type="SUPFAM" id="SSF48371">
    <property type="entry name" value="ARM repeat"/>
    <property type="match status" value="1"/>
</dbReference>
<evidence type="ECO:0000313" key="3">
    <source>
        <dbReference type="Proteomes" id="UP000053562"/>
    </source>
</evidence>